<evidence type="ECO:0000259" key="5">
    <source>
        <dbReference type="PROSITE" id="PS50060"/>
    </source>
</evidence>
<dbReference type="PANTHER" id="PTHR10083">
    <property type="entry name" value="KUNITZ-TYPE PROTEASE INHIBITOR-RELATED"/>
    <property type="match status" value="1"/>
</dbReference>
<dbReference type="Gene3D" id="2.10.70.10">
    <property type="entry name" value="Complement Module, domain 1"/>
    <property type="match status" value="1"/>
</dbReference>
<keyword evidence="10" id="KW-1185">Reference proteome</keyword>
<dbReference type="SMART" id="SM00214">
    <property type="entry name" value="VWC"/>
    <property type="match status" value="1"/>
</dbReference>
<evidence type="ECO:0000259" key="6">
    <source>
        <dbReference type="PROSITE" id="PS50184"/>
    </source>
</evidence>
<dbReference type="PROSITE" id="PS50184">
    <property type="entry name" value="VWFC_2"/>
    <property type="match status" value="1"/>
</dbReference>
<dbReference type="CDD" id="cd00109">
    <property type="entry name" value="Kunitz-type"/>
    <property type="match status" value="4"/>
</dbReference>
<evidence type="ECO:0000256" key="2">
    <source>
        <dbReference type="ARBA" id="ARBA00023157"/>
    </source>
</evidence>
<dbReference type="Pfam" id="PF00014">
    <property type="entry name" value="Kunitz_BPTI"/>
    <property type="match status" value="4"/>
</dbReference>
<dbReference type="Proteomes" id="UP001642483">
    <property type="component" value="Unassembled WGS sequence"/>
</dbReference>
<dbReference type="InterPro" id="IPR000998">
    <property type="entry name" value="MAM_dom"/>
</dbReference>
<feature type="domain" description="MAM" evidence="5">
    <location>
        <begin position="375"/>
        <end position="602"/>
    </location>
</feature>
<evidence type="ECO:0000256" key="1">
    <source>
        <dbReference type="ARBA" id="ARBA00022729"/>
    </source>
</evidence>
<feature type="domain" description="EMI" evidence="8">
    <location>
        <begin position="64"/>
        <end position="137"/>
    </location>
</feature>
<dbReference type="Gene3D" id="4.10.410.10">
    <property type="entry name" value="Pancreatic trypsin inhibitor Kunitz domain"/>
    <property type="match status" value="4"/>
</dbReference>
<feature type="region of interest" description="Disordered" evidence="3">
    <location>
        <begin position="184"/>
        <end position="208"/>
    </location>
</feature>
<dbReference type="InterPro" id="IPR002223">
    <property type="entry name" value="Kunitz_BPTI"/>
</dbReference>
<accession>A0ABP0GTY8</accession>
<dbReference type="InterPro" id="IPR013320">
    <property type="entry name" value="ConA-like_dom_sf"/>
</dbReference>
<evidence type="ECO:0000256" key="4">
    <source>
        <dbReference type="SAM" id="SignalP"/>
    </source>
</evidence>
<comment type="caution">
    <text evidence="9">The sequence shown here is derived from an EMBL/GenBank/DDBJ whole genome shotgun (WGS) entry which is preliminary data.</text>
</comment>
<dbReference type="Pfam" id="PF07546">
    <property type="entry name" value="EMI"/>
    <property type="match status" value="1"/>
</dbReference>
<dbReference type="SUPFAM" id="SSF57603">
    <property type="entry name" value="FnI-like domain"/>
    <property type="match status" value="1"/>
</dbReference>
<dbReference type="Pfam" id="PF01391">
    <property type="entry name" value="Collagen"/>
    <property type="match status" value="2"/>
</dbReference>
<feature type="region of interest" description="Disordered" evidence="3">
    <location>
        <begin position="33"/>
        <end position="52"/>
    </location>
</feature>
<dbReference type="SUPFAM" id="SSF49899">
    <property type="entry name" value="Concanavalin A-like lectins/glucanases"/>
    <property type="match status" value="1"/>
</dbReference>
<dbReference type="PROSITE" id="PS01208">
    <property type="entry name" value="VWFC_1"/>
    <property type="match status" value="1"/>
</dbReference>
<sequence length="1224" mass="133400">MSLWLIQKRWIILFVLLHVACLQNGLARRSRLRSRRNNGSTHDQGSISLPGGTEKRTVYTGRYCAYPTTKMVPQRVKNGTQTYLKQVISQCSWSSLYCNPQVSYVVASRTTYKIRMRAYTREEWRCCPGFSGPKCEETCFNCTSVAELREQVEELSRQMNFAGENGNTDASVIINGQQGVRGPPGPPGSMGLRGQRGPNGVKGTKGEQGTMGLRGFPGVAGPPGINGTNGKDGRPGPIGPVGPVGAKGERGLPGLQGGRGIKGEVGLPGLAGARGQIGPRGPTGENGQRGAKGETGLQGAPGPQGIAGIGGATGPPGPPGVCGCQIGGQSTQAPGPINGGLQPENLAAGDHPIYPGPATVDFCASKLWKKLVTELSCDFDQENKLSLPGRRLRKRSGRPLDGNNGTRRKGGTMCLFDTSSHPASVGEWRVESGLGVSKSKFRTFSRESTVDDEDYAILPSFDIPQYDLPLFLTIDYSLTTNHYLIYHAPTSRTKGKAVARAFSPFFTNTLQGICMTFRYLIRGRRLANSGLLVYLLPCNSPYRIPILDLTSLPDNQTGFWQQGTVPLPDYTRPYQVIFEARPGRGNLEIIAIDDVIFSSCGSNTCLHDGVTYKNGDLWKIDDCKECMCVDGVVECFPIKCASENTCRYTYKPFGYCCSVCCPNQEYTESTDSGSGYDGSEETIGGEKSNTNYTYIPSYPDDYDEYEEEEYPETKHGFDPLGCPIAALAGPSVRASSNEDAVCTLRRDPGPCRGRFTKYYFDNDTKTCKTFTYSGCEGNSNNFDSEEKCLRMCLRSSETSRDALVHENPPPSNDVAPQNPSDDVRPIRAARCNQPKEVGECKAIMPRFYYDQREGRCKLFTYGGCNGNDNRFLTPWACLDYCGGGNPVYAEEPELPPAPILVQDQVVERVKPAKCFLPKVTGKCRASFVMFYYNPTTDKCQLFVYGGCGGNENKFEIPEDCQNECGGEISREVEREDLTVETRSNKPISYGRNGGTQEREARNPECQFALDAGPCRGRLYRYYFDKKSSKCSVFLYGGCRGNANNFESAEECNSTCGGDGFNFTITLQSDLEEERNRSPDSEVIQGARGPPGPPGQQGPPGVGEQGPPGSPGPVGPPGSSKLSAEERDEFLSLKSTIESMRQRLRYLETHFLTSQLPEGDETAKQVPDVVAPRGNSVNKNSKFSEVVRAAPSGRGDSAGLLGQSQPDADEPYYYYVAEETSQDTP</sequence>
<dbReference type="PROSITE" id="PS51041">
    <property type="entry name" value="EMI"/>
    <property type="match status" value="1"/>
</dbReference>
<dbReference type="InterPro" id="IPR020901">
    <property type="entry name" value="Prtase_inh_Kunz-CS"/>
</dbReference>
<feature type="region of interest" description="Disordered" evidence="3">
    <location>
        <begin position="1170"/>
        <end position="1208"/>
    </location>
</feature>
<feature type="region of interest" description="Disordered" evidence="3">
    <location>
        <begin position="392"/>
        <end position="413"/>
    </location>
</feature>
<feature type="chain" id="PRO_5046181331" evidence="4">
    <location>
        <begin position="28"/>
        <end position="1224"/>
    </location>
</feature>
<dbReference type="SMART" id="SM00137">
    <property type="entry name" value="MAM"/>
    <property type="match status" value="1"/>
</dbReference>
<feature type="domain" description="BPTI/Kunitz inhibitor" evidence="7">
    <location>
        <begin position="1005"/>
        <end position="1055"/>
    </location>
</feature>
<dbReference type="SMART" id="SM00131">
    <property type="entry name" value="KU"/>
    <property type="match status" value="4"/>
</dbReference>
<evidence type="ECO:0000256" key="3">
    <source>
        <dbReference type="SAM" id="MobiDB-lite"/>
    </source>
</evidence>
<feature type="domain" description="BPTI/Kunitz inhibitor" evidence="7">
    <location>
        <begin position="742"/>
        <end position="792"/>
    </location>
</feature>
<dbReference type="InterPro" id="IPR011489">
    <property type="entry name" value="EMI_domain"/>
</dbReference>
<evidence type="ECO:0000313" key="9">
    <source>
        <dbReference type="EMBL" id="CAK8694426.1"/>
    </source>
</evidence>
<feature type="signal peptide" evidence="4">
    <location>
        <begin position="1"/>
        <end position="27"/>
    </location>
</feature>
<gene>
    <name evidence="9" type="ORF">CVLEPA_LOCUS27792</name>
</gene>
<feature type="compositionally biased region" description="Gly residues" evidence="3">
    <location>
        <begin position="305"/>
        <end position="314"/>
    </location>
</feature>
<dbReference type="PANTHER" id="PTHR10083:SF374">
    <property type="entry name" value="BPTI_KUNITZ INHIBITOR DOMAIN-CONTAINING PROTEIN"/>
    <property type="match status" value="1"/>
</dbReference>
<evidence type="ECO:0000259" key="7">
    <source>
        <dbReference type="PROSITE" id="PS50279"/>
    </source>
</evidence>
<dbReference type="InterPro" id="IPR008160">
    <property type="entry name" value="Collagen"/>
</dbReference>
<dbReference type="PRINTS" id="PR00759">
    <property type="entry name" value="BASICPTASE"/>
</dbReference>
<evidence type="ECO:0000313" key="10">
    <source>
        <dbReference type="Proteomes" id="UP001642483"/>
    </source>
</evidence>
<feature type="domain" description="BPTI/Kunitz inhibitor" evidence="7">
    <location>
        <begin position="831"/>
        <end position="881"/>
    </location>
</feature>
<dbReference type="EMBL" id="CAWYQH010000141">
    <property type="protein sequence ID" value="CAK8694426.1"/>
    <property type="molecule type" value="Genomic_DNA"/>
</dbReference>
<feature type="domain" description="BPTI/Kunitz inhibitor" evidence="7">
    <location>
        <begin position="914"/>
        <end position="964"/>
    </location>
</feature>
<dbReference type="Pfam" id="PF00629">
    <property type="entry name" value="MAM"/>
    <property type="match status" value="1"/>
</dbReference>
<dbReference type="PROSITE" id="PS50060">
    <property type="entry name" value="MAM_2"/>
    <property type="match status" value="1"/>
</dbReference>
<dbReference type="InterPro" id="IPR001007">
    <property type="entry name" value="VWF_dom"/>
</dbReference>
<dbReference type="PROSITE" id="PS00280">
    <property type="entry name" value="BPTI_KUNITZ_1"/>
    <property type="match status" value="4"/>
</dbReference>
<feature type="region of interest" description="Disordered" evidence="3">
    <location>
        <begin position="1070"/>
        <end position="1124"/>
    </location>
</feature>
<evidence type="ECO:0000259" key="8">
    <source>
        <dbReference type="PROSITE" id="PS51041"/>
    </source>
</evidence>
<dbReference type="CDD" id="cd06263">
    <property type="entry name" value="MAM"/>
    <property type="match status" value="1"/>
</dbReference>
<name>A0ABP0GTY8_CLALP</name>
<dbReference type="Gene3D" id="2.60.120.200">
    <property type="match status" value="1"/>
</dbReference>
<feature type="region of interest" description="Disordered" evidence="3">
    <location>
        <begin position="800"/>
        <end position="824"/>
    </location>
</feature>
<proteinExistence type="predicted"/>
<dbReference type="Pfam" id="PF00093">
    <property type="entry name" value="VWC"/>
    <property type="match status" value="1"/>
</dbReference>
<keyword evidence="2" id="KW-1015">Disulfide bond</keyword>
<organism evidence="9 10">
    <name type="scientific">Clavelina lepadiformis</name>
    <name type="common">Light-bulb sea squirt</name>
    <name type="synonym">Ascidia lepadiformis</name>
    <dbReference type="NCBI Taxonomy" id="159417"/>
    <lineage>
        <taxon>Eukaryota</taxon>
        <taxon>Metazoa</taxon>
        <taxon>Chordata</taxon>
        <taxon>Tunicata</taxon>
        <taxon>Ascidiacea</taxon>
        <taxon>Aplousobranchia</taxon>
        <taxon>Clavelinidae</taxon>
        <taxon>Clavelina</taxon>
    </lineage>
</organism>
<reference evidence="9 10" key="1">
    <citation type="submission" date="2024-02" db="EMBL/GenBank/DDBJ databases">
        <authorList>
            <person name="Daric V."/>
            <person name="Darras S."/>
        </authorList>
    </citation>
    <scope>NUCLEOTIDE SEQUENCE [LARGE SCALE GENOMIC DNA]</scope>
</reference>
<dbReference type="PROSITE" id="PS50279">
    <property type="entry name" value="BPTI_KUNITZ_2"/>
    <property type="match status" value="4"/>
</dbReference>
<dbReference type="InterPro" id="IPR036880">
    <property type="entry name" value="Kunitz_BPTI_sf"/>
</dbReference>
<feature type="region of interest" description="Disordered" evidence="3">
    <location>
        <begin position="223"/>
        <end position="314"/>
    </location>
</feature>
<dbReference type="InterPro" id="IPR050098">
    <property type="entry name" value="TFPI/VKTCI-like"/>
</dbReference>
<keyword evidence="1 4" id="KW-0732">Signal</keyword>
<feature type="domain" description="VWFC" evidence="6">
    <location>
        <begin position="603"/>
        <end position="661"/>
    </location>
</feature>
<dbReference type="SUPFAM" id="SSF57362">
    <property type="entry name" value="BPTI-like"/>
    <property type="match status" value="4"/>
</dbReference>
<protein>
    <submittedName>
        <fullName evidence="9">Uncharacterized protein</fullName>
    </submittedName>
</protein>